<dbReference type="EMBL" id="BTRK01000005">
    <property type="protein sequence ID" value="GMR56292.1"/>
    <property type="molecule type" value="Genomic_DNA"/>
</dbReference>
<gene>
    <name evidence="4" type="ORF">PMAYCL1PPCAC_26487</name>
</gene>
<dbReference type="Pfam" id="PF00514">
    <property type="entry name" value="Arm"/>
    <property type="match status" value="1"/>
</dbReference>
<dbReference type="InterPro" id="IPR000225">
    <property type="entry name" value="Armadillo"/>
</dbReference>
<evidence type="ECO:0000313" key="5">
    <source>
        <dbReference type="Proteomes" id="UP001328107"/>
    </source>
</evidence>
<accession>A0AAN5I888</accession>
<evidence type="ECO:0000313" key="4">
    <source>
        <dbReference type="EMBL" id="GMR56292.1"/>
    </source>
</evidence>
<evidence type="ECO:0000256" key="3">
    <source>
        <dbReference type="ARBA" id="ARBA00022927"/>
    </source>
</evidence>
<comment type="similarity">
    <text evidence="1">Belongs to the importin alpha family.</text>
</comment>
<dbReference type="PANTHER" id="PTHR23316">
    <property type="entry name" value="IMPORTIN ALPHA"/>
    <property type="match status" value="1"/>
</dbReference>
<evidence type="ECO:0000256" key="2">
    <source>
        <dbReference type="ARBA" id="ARBA00022448"/>
    </source>
</evidence>
<dbReference type="AlphaFoldDB" id="A0AAN5I888"/>
<dbReference type="GO" id="GO:0015031">
    <property type="term" value="P:protein transport"/>
    <property type="evidence" value="ECO:0007669"/>
    <property type="project" value="UniProtKB-KW"/>
</dbReference>
<name>A0AAN5I888_9BILA</name>
<sequence length="110" mass="12560">ENKASNHSIILSCCWLIRNVMEGTKDHIQEIISNGLLRKIVEVMQAGDSDCQEQCSWALYHLVMKGTYKQIISLLNEKPMPAMSAVLAHTDRECIYDALYMIDKLLSIFK</sequence>
<keyword evidence="5" id="KW-1185">Reference proteome</keyword>
<protein>
    <submittedName>
        <fullName evidence="4">Uncharacterized protein</fullName>
    </submittedName>
</protein>
<feature type="non-terminal residue" evidence="4">
    <location>
        <position position="110"/>
    </location>
</feature>
<reference evidence="5" key="1">
    <citation type="submission" date="2022-10" db="EMBL/GenBank/DDBJ databases">
        <title>Genome assembly of Pristionchus species.</title>
        <authorList>
            <person name="Yoshida K."/>
            <person name="Sommer R.J."/>
        </authorList>
    </citation>
    <scope>NUCLEOTIDE SEQUENCE [LARGE SCALE GENOMIC DNA]</scope>
    <source>
        <strain evidence="5">RS5460</strain>
    </source>
</reference>
<dbReference type="InterPro" id="IPR011989">
    <property type="entry name" value="ARM-like"/>
</dbReference>
<keyword evidence="3" id="KW-0653">Protein transport</keyword>
<organism evidence="4 5">
    <name type="scientific">Pristionchus mayeri</name>
    <dbReference type="NCBI Taxonomy" id="1317129"/>
    <lineage>
        <taxon>Eukaryota</taxon>
        <taxon>Metazoa</taxon>
        <taxon>Ecdysozoa</taxon>
        <taxon>Nematoda</taxon>
        <taxon>Chromadorea</taxon>
        <taxon>Rhabditida</taxon>
        <taxon>Rhabditina</taxon>
        <taxon>Diplogasteromorpha</taxon>
        <taxon>Diplogasteroidea</taxon>
        <taxon>Neodiplogasteridae</taxon>
        <taxon>Pristionchus</taxon>
    </lineage>
</organism>
<comment type="caution">
    <text evidence="4">The sequence shown here is derived from an EMBL/GenBank/DDBJ whole genome shotgun (WGS) entry which is preliminary data.</text>
</comment>
<feature type="non-terminal residue" evidence="4">
    <location>
        <position position="1"/>
    </location>
</feature>
<evidence type="ECO:0000256" key="1">
    <source>
        <dbReference type="ARBA" id="ARBA00010394"/>
    </source>
</evidence>
<dbReference type="Proteomes" id="UP001328107">
    <property type="component" value="Unassembled WGS sequence"/>
</dbReference>
<dbReference type="Gene3D" id="1.25.10.10">
    <property type="entry name" value="Leucine-rich Repeat Variant"/>
    <property type="match status" value="1"/>
</dbReference>
<dbReference type="InterPro" id="IPR016024">
    <property type="entry name" value="ARM-type_fold"/>
</dbReference>
<keyword evidence="2" id="KW-0813">Transport</keyword>
<proteinExistence type="inferred from homology"/>
<dbReference type="SUPFAM" id="SSF48371">
    <property type="entry name" value="ARM repeat"/>
    <property type="match status" value="1"/>
</dbReference>